<reference evidence="1" key="2">
    <citation type="submission" date="2021-10" db="EMBL/GenBank/DDBJ databases">
        <authorList>
            <person name="Piombo E."/>
        </authorList>
    </citation>
    <scope>NUCLEOTIDE SEQUENCE</scope>
</reference>
<dbReference type="Proteomes" id="UP000836387">
    <property type="component" value="Unassembled WGS sequence"/>
</dbReference>
<protein>
    <submittedName>
        <fullName evidence="1">Uncharacterized protein</fullName>
    </submittedName>
</protein>
<organism evidence="1 2">
    <name type="scientific">Clonostachys rosea f. rosea IK726</name>
    <dbReference type="NCBI Taxonomy" id="1349383"/>
    <lineage>
        <taxon>Eukaryota</taxon>
        <taxon>Fungi</taxon>
        <taxon>Dikarya</taxon>
        <taxon>Ascomycota</taxon>
        <taxon>Pezizomycotina</taxon>
        <taxon>Sordariomycetes</taxon>
        <taxon>Hypocreomycetidae</taxon>
        <taxon>Hypocreales</taxon>
        <taxon>Bionectriaceae</taxon>
        <taxon>Clonostachys</taxon>
    </lineage>
</organism>
<keyword evidence="2" id="KW-1185">Reference proteome</keyword>
<gene>
    <name evidence="1" type="ORF">CRV2_00003643</name>
</gene>
<evidence type="ECO:0000313" key="1">
    <source>
        <dbReference type="EMBL" id="CAG9936463.1"/>
    </source>
</evidence>
<comment type="caution">
    <text evidence="1">The sequence shown here is derived from an EMBL/GenBank/DDBJ whole genome shotgun (WGS) entry which is preliminary data.</text>
</comment>
<sequence length="1456" mass="162605">MAPRWFGKVGFSAKKPVQAPQPSSASSAPSPPQSGSSTAIQAISRPTACPSPATDSTICSLPTLQERLWNEAYDELASSEPKLAEAYENIISTELYRSDPAPVTNQPMENRIERTREARCRQMQQLVQQGLNRTEKAASLKRGIDEGLQAVEAVREVVDKAIHAAPEAAIAWAGVCLGLEILSNPITEARDNRKGIAYILSRMEWYWNLVSLLLDENKAEQSVTGLRAQLENHIAQLYKNLLAYQMKSVCLYHRNWAATIGRDLLKVDDWAGHLSGIHEAEHAVQRDMEQYNTEESKVRLRKLVDSAKAIETNLQGIHSAIQDQTRQQEKRHRDDKNEQCLKDLRETDPRDDKTRIQNTKGGLLRDSYRWILQHDDSKKWRDDSQGQLLWIKGDPGKGKTMLLCGIIDELEKESANLLSYFFCQATEHRLSNATAVLRGLVYLLVQQQPSLVLYIRQKYDHAGKQLFEDLNAWESLSKIFTAMLNDPSLEGAILIIDALDECKTSRHQLLDLIVRPSRVKWIVSSRNWQDIEEKLDNAEQKVGLSLELNKTSTSKAVETYIGYKVEQLARDKNYDQETKQAVERHLNSNADGTFLWVALVCQELADPKTRKRHSLSKLQSFPRGLDSLYSQMVEHVCDSEDADLCREVLAIASVVYRPVNHLQIWTRMRLNKSLPRVDVVYFLHQSAKDYLLNKAFGYILPSGTAHQHRAILLNSLERLSEILQRDVYGLKAPGVDIDDISTPDPDPLSRVRYSCLYWVDHLDESECDTKMANEALNDEGVVHEFFRTKYLYWLEALSLLRSMSEGVLAMEKLWRFIENSGSNKLKLTIRDARRFILSNKRVIEMAPLQAYVSALMFSPTESLVRGFFKKEQPNWVRLVPNPGSDWDSCLQTLEGHNTWVSCIAVSPDGQQLASASDFGEVKVWNIATGACIQTFEDLDHNRQRILDIATGLCVQTLKGHGASVSSVAISDVQRLASGSSDQKIKIWDIATCECLRTLVGHEGSVTAVTFLGSQQLVSSSLDRTIKIWDIRTGVCVQTLEGHSDAVSSVVVLDNRRLASGSMDNIIKVWDTSTGTCLQTLEGHTRWVSSVAFSADNQRLASGSGDGMVKVWDIPTSTCIETLSGHGDAVTSVNFLVDSQRLVSCSRDATLKIWDTGTGSSAHIPDGYGFWVHPVVFSSDFRWLAAGSNDSRARIWDVTTGGCVRTFEGHHDSVFCVDISSNSRLLASSSREKTIKIWDATTGACFQTLEGHTASVLHICISTDGQRLASGSFDFTARVWDVKTGECMRTLEGHTDLVSSVAFSPDGHRLISCSYDMTARVWEISTGECMQVLEGHNSKLASAAFSADNQYLASCTQGLACGDWSVCADPQDPLFDCPIWICRVFHLPLDNESVTAVTQQANRVGYGISSNGEWVVKGRQEELIWLPTEYRASSSAVARSTIALGCRSGRVLFLKFS</sequence>
<name>A0ACA9T6N5_BIOOC</name>
<reference evidence="1" key="1">
    <citation type="submission" date="2020-04" db="EMBL/GenBank/DDBJ databases">
        <authorList>
            <person name="Broberg M."/>
        </authorList>
    </citation>
    <scope>NUCLEOTIDE SEQUENCE</scope>
</reference>
<accession>A0ACA9T6N5</accession>
<dbReference type="EMBL" id="CADEHS020000001">
    <property type="protein sequence ID" value="CAG9936463.1"/>
    <property type="molecule type" value="Genomic_DNA"/>
</dbReference>
<proteinExistence type="predicted"/>
<evidence type="ECO:0000313" key="2">
    <source>
        <dbReference type="Proteomes" id="UP000836387"/>
    </source>
</evidence>